<dbReference type="PANTHER" id="PTHR43228">
    <property type="entry name" value="TWO-COMPONENT RESPONSE REGULATOR"/>
    <property type="match status" value="1"/>
</dbReference>
<evidence type="ECO:0000313" key="3">
    <source>
        <dbReference type="EMBL" id="EEF57191.1"/>
    </source>
</evidence>
<feature type="modified residue" description="4-aspartylphosphate" evidence="1">
    <location>
        <position position="84"/>
    </location>
</feature>
<dbReference type="CDD" id="cd17535">
    <property type="entry name" value="REC_NarL-like"/>
    <property type="match status" value="1"/>
</dbReference>
<evidence type="ECO:0000256" key="1">
    <source>
        <dbReference type="PROSITE-ProRule" id="PRU00169"/>
    </source>
</evidence>
<comment type="caution">
    <text evidence="3">The sequence shown here is derived from an EMBL/GenBank/DDBJ whole genome shotgun (WGS) entry which is preliminary data.</text>
</comment>
<dbReference type="GO" id="GO:0000160">
    <property type="term" value="P:phosphorelay signal transduction system"/>
    <property type="evidence" value="ECO:0007669"/>
    <property type="project" value="InterPro"/>
</dbReference>
<dbReference type="AlphaFoldDB" id="B9XSJ1"/>
<evidence type="ECO:0000313" key="4">
    <source>
        <dbReference type="Proteomes" id="UP000003688"/>
    </source>
</evidence>
<gene>
    <name evidence="3" type="ORF">Cflav_PD0198</name>
</gene>
<sequence>MLGYTTNERLIRNPDRVSRKSKIIVNQAVDRLKLLLVDDSPDFLSVASNFLSPHPNLQIVGLADSGVTALSLVQERSPDLVLMDFSMPGMNGLEATRKLKSLIEAPQIILISLHEGFVFSDSAHKAGADAFLTKSEFGERLLDVIGKLFPDLQTESINECV</sequence>
<dbReference type="PANTHER" id="PTHR43228:SF1">
    <property type="entry name" value="TWO-COMPONENT RESPONSE REGULATOR ARR22"/>
    <property type="match status" value="1"/>
</dbReference>
<dbReference type="InterPro" id="IPR011006">
    <property type="entry name" value="CheY-like_superfamily"/>
</dbReference>
<dbReference type="InterPro" id="IPR058245">
    <property type="entry name" value="NreC/VraR/RcsB-like_REC"/>
</dbReference>
<dbReference type="SUPFAM" id="SSF52172">
    <property type="entry name" value="CheY-like"/>
    <property type="match status" value="1"/>
</dbReference>
<dbReference type="Gene3D" id="3.40.50.2300">
    <property type="match status" value="1"/>
</dbReference>
<dbReference type="STRING" id="320771.Cflav_PD0198"/>
<dbReference type="SMART" id="SM00448">
    <property type="entry name" value="REC"/>
    <property type="match status" value="1"/>
</dbReference>
<feature type="domain" description="Response regulatory" evidence="2">
    <location>
        <begin position="33"/>
        <end position="149"/>
    </location>
</feature>
<keyword evidence="1" id="KW-0597">Phosphoprotein</keyword>
<organism evidence="3 4">
    <name type="scientific">Pedosphaera parvula (strain Ellin514)</name>
    <dbReference type="NCBI Taxonomy" id="320771"/>
    <lineage>
        <taxon>Bacteria</taxon>
        <taxon>Pseudomonadati</taxon>
        <taxon>Verrucomicrobiota</taxon>
        <taxon>Pedosphaerae</taxon>
        <taxon>Pedosphaerales</taxon>
        <taxon>Pedosphaeraceae</taxon>
        <taxon>Pedosphaera</taxon>
    </lineage>
</organism>
<evidence type="ECO:0000259" key="2">
    <source>
        <dbReference type="PROSITE" id="PS50110"/>
    </source>
</evidence>
<dbReference type="Pfam" id="PF00072">
    <property type="entry name" value="Response_reg"/>
    <property type="match status" value="1"/>
</dbReference>
<reference evidence="3 4" key="1">
    <citation type="journal article" date="2011" name="J. Bacteriol.">
        <title>Genome sequence of 'Pedosphaera parvula' Ellin514, an aerobic Verrucomicrobial isolate from pasture soil.</title>
        <authorList>
            <person name="Kant R."/>
            <person name="van Passel M.W."/>
            <person name="Sangwan P."/>
            <person name="Palva A."/>
            <person name="Lucas S."/>
            <person name="Copeland A."/>
            <person name="Lapidus A."/>
            <person name="Glavina Del Rio T."/>
            <person name="Dalin E."/>
            <person name="Tice H."/>
            <person name="Bruce D."/>
            <person name="Goodwin L."/>
            <person name="Pitluck S."/>
            <person name="Chertkov O."/>
            <person name="Larimer F.W."/>
            <person name="Land M.L."/>
            <person name="Hauser L."/>
            <person name="Brettin T.S."/>
            <person name="Detter J.C."/>
            <person name="Han S."/>
            <person name="de Vos W.M."/>
            <person name="Janssen P.H."/>
            <person name="Smidt H."/>
        </authorList>
    </citation>
    <scope>NUCLEOTIDE SEQUENCE [LARGE SCALE GENOMIC DNA]</scope>
    <source>
        <strain evidence="3 4">Ellin514</strain>
    </source>
</reference>
<dbReference type="InterPro" id="IPR052048">
    <property type="entry name" value="ST_Response_Regulator"/>
</dbReference>
<dbReference type="InterPro" id="IPR001789">
    <property type="entry name" value="Sig_transdc_resp-reg_receiver"/>
</dbReference>
<keyword evidence="4" id="KW-1185">Reference proteome</keyword>
<accession>B9XSJ1</accession>
<dbReference type="EMBL" id="ABOX02000081">
    <property type="protein sequence ID" value="EEF57191.1"/>
    <property type="molecule type" value="Genomic_DNA"/>
</dbReference>
<dbReference type="PROSITE" id="PS50110">
    <property type="entry name" value="RESPONSE_REGULATORY"/>
    <property type="match status" value="1"/>
</dbReference>
<proteinExistence type="predicted"/>
<dbReference type="Proteomes" id="UP000003688">
    <property type="component" value="Unassembled WGS sequence"/>
</dbReference>
<name>B9XSJ1_PEDPL</name>
<protein>
    <submittedName>
        <fullName evidence="3">Response regulator receiver protein</fullName>
    </submittedName>
</protein>